<dbReference type="InterPro" id="IPR011011">
    <property type="entry name" value="Znf_FYVE_PHD"/>
</dbReference>
<proteinExistence type="predicted"/>
<dbReference type="VEuPathDB" id="FungiDB:H257_09690"/>
<feature type="compositionally biased region" description="Basic residues" evidence="15">
    <location>
        <begin position="359"/>
        <end position="368"/>
    </location>
</feature>
<keyword evidence="4" id="KW-0808">Transferase</keyword>
<comment type="function">
    <text evidence="1">Acetyltransferase enzyme. Acetylates histones, giving a specific tag for transcriptional activation.</text>
</comment>
<evidence type="ECO:0000256" key="1">
    <source>
        <dbReference type="ARBA" id="ARBA00002581"/>
    </source>
</evidence>
<organism evidence="18">
    <name type="scientific">Aphanomyces astaci</name>
    <name type="common">Crayfish plague agent</name>
    <dbReference type="NCBI Taxonomy" id="112090"/>
    <lineage>
        <taxon>Eukaryota</taxon>
        <taxon>Sar</taxon>
        <taxon>Stramenopiles</taxon>
        <taxon>Oomycota</taxon>
        <taxon>Saprolegniomycetes</taxon>
        <taxon>Saprolegniales</taxon>
        <taxon>Verrucalvaceae</taxon>
        <taxon>Aphanomyces</taxon>
    </lineage>
</organism>
<dbReference type="PROSITE" id="PS50014">
    <property type="entry name" value="BROMODOMAIN_2"/>
    <property type="match status" value="1"/>
</dbReference>
<dbReference type="GeneID" id="20811686"/>
<evidence type="ECO:0000256" key="12">
    <source>
        <dbReference type="ARBA" id="ARBA00023242"/>
    </source>
</evidence>
<dbReference type="InterPro" id="IPR001487">
    <property type="entry name" value="Bromodomain"/>
</dbReference>
<dbReference type="Gene3D" id="1.20.920.10">
    <property type="entry name" value="Bromodomain-like"/>
    <property type="match status" value="1"/>
</dbReference>
<dbReference type="PANTHER" id="PTHR13808">
    <property type="entry name" value="CBP/P300-RELATED"/>
    <property type="match status" value="1"/>
</dbReference>
<dbReference type="Pfam" id="PF00628">
    <property type="entry name" value="PHD"/>
    <property type="match status" value="1"/>
</dbReference>
<comment type="catalytic activity">
    <reaction evidence="13">
        <text>L-lysyl-[protein] + acetyl-CoA = N(6)-acetyl-L-lysyl-[protein] + CoA + H(+)</text>
        <dbReference type="Rhea" id="RHEA:45948"/>
        <dbReference type="Rhea" id="RHEA-COMP:9752"/>
        <dbReference type="Rhea" id="RHEA-COMP:10731"/>
        <dbReference type="ChEBI" id="CHEBI:15378"/>
        <dbReference type="ChEBI" id="CHEBI:29969"/>
        <dbReference type="ChEBI" id="CHEBI:57287"/>
        <dbReference type="ChEBI" id="CHEBI:57288"/>
        <dbReference type="ChEBI" id="CHEBI:61930"/>
        <dbReference type="EC" id="2.3.1.48"/>
    </reaction>
</comment>
<evidence type="ECO:0000256" key="7">
    <source>
        <dbReference type="ARBA" id="ARBA00022833"/>
    </source>
</evidence>
<feature type="region of interest" description="Disordered" evidence="15">
    <location>
        <begin position="347"/>
        <end position="376"/>
    </location>
</feature>
<dbReference type="InterPro" id="IPR019787">
    <property type="entry name" value="Znf_PHD-finger"/>
</dbReference>
<dbReference type="PRINTS" id="PR00503">
    <property type="entry name" value="BROMODOMAIN"/>
</dbReference>
<keyword evidence="6" id="KW-0863">Zinc-finger</keyword>
<evidence type="ECO:0000256" key="14">
    <source>
        <dbReference type="PROSITE-ProRule" id="PRU00035"/>
    </source>
</evidence>
<dbReference type="GO" id="GO:0005667">
    <property type="term" value="C:transcription regulator complex"/>
    <property type="evidence" value="ECO:0007669"/>
    <property type="project" value="TreeGrafter"/>
</dbReference>
<dbReference type="SMART" id="SM01250">
    <property type="entry name" value="KAT11"/>
    <property type="match status" value="1"/>
</dbReference>
<evidence type="ECO:0000256" key="4">
    <source>
        <dbReference type="ARBA" id="ARBA00022679"/>
    </source>
</evidence>
<dbReference type="InterPro" id="IPR013083">
    <property type="entry name" value="Znf_RING/FYVE/PHD"/>
</dbReference>
<keyword evidence="8" id="KW-0156">Chromatin regulator</keyword>
<evidence type="ECO:0000259" key="16">
    <source>
        <dbReference type="PROSITE" id="PS50014"/>
    </source>
</evidence>
<dbReference type="OrthoDB" id="899at2759"/>
<dbReference type="PROSITE" id="PS01359">
    <property type="entry name" value="ZF_PHD_1"/>
    <property type="match status" value="1"/>
</dbReference>
<dbReference type="EMBL" id="KI913137">
    <property type="protein sequence ID" value="ETV76171.1"/>
    <property type="molecule type" value="Genomic_DNA"/>
</dbReference>
<dbReference type="Pfam" id="PF00439">
    <property type="entry name" value="Bromodomain"/>
    <property type="match status" value="1"/>
</dbReference>
<keyword evidence="12" id="KW-0539">Nucleus</keyword>
<comment type="subcellular location">
    <subcellularLocation>
        <location evidence="2">Nucleus</location>
    </subcellularLocation>
</comment>
<dbReference type="STRING" id="112090.W4GA57"/>
<dbReference type="GO" id="GO:0031490">
    <property type="term" value="F:chromatin DNA binding"/>
    <property type="evidence" value="ECO:0007669"/>
    <property type="project" value="TreeGrafter"/>
</dbReference>
<evidence type="ECO:0000256" key="6">
    <source>
        <dbReference type="ARBA" id="ARBA00022771"/>
    </source>
</evidence>
<dbReference type="InterPro" id="IPR031162">
    <property type="entry name" value="CBP_P300_HAT"/>
</dbReference>
<reference evidence="18" key="1">
    <citation type="submission" date="2013-12" db="EMBL/GenBank/DDBJ databases">
        <title>The Genome Sequence of Aphanomyces astaci APO3.</title>
        <authorList>
            <consortium name="The Broad Institute Genomics Platform"/>
            <person name="Russ C."/>
            <person name="Tyler B."/>
            <person name="van West P."/>
            <person name="Dieguez-Uribeondo J."/>
            <person name="Young S.K."/>
            <person name="Zeng Q."/>
            <person name="Gargeya S."/>
            <person name="Fitzgerald M."/>
            <person name="Abouelleil A."/>
            <person name="Alvarado L."/>
            <person name="Chapman S.B."/>
            <person name="Gainer-Dewar J."/>
            <person name="Goldberg J."/>
            <person name="Griggs A."/>
            <person name="Gujja S."/>
            <person name="Hansen M."/>
            <person name="Howarth C."/>
            <person name="Imamovic A."/>
            <person name="Ireland A."/>
            <person name="Larimer J."/>
            <person name="McCowan C."/>
            <person name="Murphy C."/>
            <person name="Pearson M."/>
            <person name="Poon T.W."/>
            <person name="Priest M."/>
            <person name="Roberts A."/>
            <person name="Saif S."/>
            <person name="Shea T."/>
            <person name="Sykes S."/>
            <person name="Wortman J."/>
            <person name="Nusbaum C."/>
            <person name="Birren B."/>
        </authorList>
    </citation>
    <scope>NUCLEOTIDE SEQUENCE [LARGE SCALE GENOMIC DNA]</scope>
    <source>
        <strain evidence="18">APO3</strain>
    </source>
</reference>
<dbReference type="PANTHER" id="PTHR13808:SF1">
    <property type="entry name" value="HISTONE ACETYLTRANSFERASE"/>
    <property type="match status" value="1"/>
</dbReference>
<name>W4GA57_APHAT</name>
<keyword evidence="7" id="KW-0862">Zinc</keyword>
<dbReference type="InterPro" id="IPR036427">
    <property type="entry name" value="Bromodomain-like_sf"/>
</dbReference>
<dbReference type="SUPFAM" id="SSF47370">
    <property type="entry name" value="Bromodomain"/>
    <property type="match status" value="1"/>
</dbReference>
<evidence type="ECO:0000256" key="13">
    <source>
        <dbReference type="ARBA" id="ARBA00048017"/>
    </source>
</evidence>
<dbReference type="GO" id="GO:0045944">
    <property type="term" value="P:positive regulation of transcription by RNA polymerase II"/>
    <property type="evidence" value="ECO:0007669"/>
    <property type="project" value="TreeGrafter"/>
</dbReference>
<evidence type="ECO:0000259" key="17">
    <source>
        <dbReference type="PROSITE" id="PS51727"/>
    </source>
</evidence>
<evidence type="ECO:0000256" key="15">
    <source>
        <dbReference type="SAM" id="MobiDB-lite"/>
    </source>
</evidence>
<evidence type="ECO:0000256" key="2">
    <source>
        <dbReference type="ARBA" id="ARBA00004123"/>
    </source>
</evidence>
<dbReference type="GO" id="GO:0008270">
    <property type="term" value="F:zinc ion binding"/>
    <property type="evidence" value="ECO:0007669"/>
    <property type="project" value="UniProtKB-KW"/>
</dbReference>
<evidence type="ECO:0000256" key="9">
    <source>
        <dbReference type="ARBA" id="ARBA00023015"/>
    </source>
</evidence>
<dbReference type="GO" id="GO:0004402">
    <property type="term" value="F:histone acetyltransferase activity"/>
    <property type="evidence" value="ECO:0007669"/>
    <property type="project" value="InterPro"/>
</dbReference>
<accession>W4GA57</accession>
<protein>
    <recommendedName>
        <fullName evidence="3">histone acetyltransferase</fullName>
        <ecNumber evidence="3">2.3.1.48</ecNumber>
    </recommendedName>
</protein>
<dbReference type="InterPro" id="IPR013178">
    <property type="entry name" value="Histone_AcTrfase_Rtt109/CBP"/>
</dbReference>
<evidence type="ECO:0000313" key="18">
    <source>
        <dbReference type="EMBL" id="ETV76171.1"/>
    </source>
</evidence>
<keyword evidence="11" id="KW-0804">Transcription</keyword>
<evidence type="ECO:0000256" key="10">
    <source>
        <dbReference type="ARBA" id="ARBA00023117"/>
    </source>
</evidence>
<dbReference type="SUPFAM" id="SSF57903">
    <property type="entry name" value="FYVE/PHD zinc finger"/>
    <property type="match status" value="1"/>
</dbReference>
<sequence length="790" mass="88871">MSPMKRPRSSCYEADDSPIEVECEWEMGKLSVVPPVDITAATTTCPTFSPLDTASAAQLRQHLQDLRREQMAVPMLGVVTRLMIHRINQSFFNTPVDVVRLACPTYYDVIKTPMDLGTIKQRLGSLEYANPDDAANDIRLVFQNAMLFNPPGHVVHDAAAILLKEFEREYVAFLRKQADRLDKRNAHSCPHCQSHVCALCNEKCINFDPPLVMCVGKCGQRLRRHAAYFTTVDRQLNWCAKCVPKLKEVVVAGRKIGKRDLVKAKFQDELTEPWVQCDSCTGWVHQICALFNASSVEADDDDTPYTCPICRLSKMEVAKAPESPMSLPPLSPCAVSSNELDVVVAKRSKHDEMSTHSPVVKKQRKPHCYPKGTDTSSSATSHLGTFMETWIRDHMIALGEPHAATSISVKLAASIRKTVPINPRVQEHIVAADHSTYPSHVTYTSKTILVFQKIHGIDVCLFSMYVQEYGDNCGVSSNVKRTYIAYLDSLGYFRPRHARSSVYQQLVIAYLAFCKLRGFTHAHIWACPTTRGGDFIYWCHPTYQRNPNKDRLLLWYKAIIASAKRSHVAFGHDTLWSTHFQSSSAESFAVLPPYFEGDYWVAEADRIAGMRPRKVRRKKTEPHVVAVDQVAPLVKSDAAIRVEVAASVASAKDSLFVILLQPACVQCRVLVVNAAYWKSDNDDNNNPLVWCDMCHNQLAALNDANGRAFQQGGRHVLVSAEPWSSKLPPPPHGNGMLEVDDVDEISCPLVNHRSELLKQCEEHHYQFDTFRRAKYSTMMLLHHLKGDREV</sequence>
<gene>
    <name evidence="18" type="ORF">H257_09690</name>
</gene>
<keyword evidence="10 14" id="KW-0103">Bromodomain</keyword>
<dbReference type="InterPro" id="IPR019786">
    <property type="entry name" value="Zinc_finger_PHD-type_CS"/>
</dbReference>
<keyword evidence="5" id="KW-0479">Metal-binding</keyword>
<dbReference type="PROSITE" id="PS51727">
    <property type="entry name" value="CBP_P300_HAT"/>
    <property type="match status" value="1"/>
</dbReference>
<evidence type="ECO:0000256" key="8">
    <source>
        <dbReference type="ARBA" id="ARBA00022853"/>
    </source>
</evidence>
<dbReference type="GO" id="GO:0005634">
    <property type="term" value="C:nucleus"/>
    <property type="evidence" value="ECO:0007669"/>
    <property type="project" value="UniProtKB-SubCell"/>
</dbReference>
<dbReference type="AlphaFoldDB" id="W4GA57"/>
<dbReference type="RefSeq" id="XP_009834296.1">
    <property type="nucleotide sequence ID" value="XM_009835994.1"/>
</dbReference>
<evidence type="ECO:0000256" key="5">
    <source>
        <dbReference type="ARBA" id="ARBA00022723"/>
    </source>
</evidence>
<dbReference type="Gene3D" id="3.30.40.10">
    <property type="entry name" value="Zinc/RING finger domain, C3HC4 (zinc finger)"/>
    <property type="match status" value="1"/>
</dbReference>
<feature type="domain" description="CBP/p300-type HAT" evidence="17">
    <location>
        <begin position="372"/>
        <end position="789"/>
    </location>
</feature>
<dbReference type="SMART" id="SM00297">
    <property type="entry name" value="BROMO"/>
    <property type="match status" value="1"/>
</dbReference>
<feature type="domain" description="Bromo" evidence="16">
    <location>
        <begin position="92"/>
        <end position="156"/>
    </location>
</feature>
<evidence type="ECO:0000256" key="11">
    <source>
        <dbReference type="ARBA" id="ARBA00023163"/>
    </source>
</evidence>
<dbReference type="EC" id="2.3.1.48" evidence="3"/>
<evidence type="ECO:0000256" key="3">
    <source>
        <dbReference type="ARBA" id="ARBA00013184"/>
    </source>
</evidence>
<dbReference type="GO" id="GO:0000123">
    <property type="term" value="C:histone acetyltransferase complex"/>
    <property type="evidence" value="ECO:0007669"/>
    <property type="project" value="TreeGrafter"/>
</dbReference>
<dbReference type="GO" id="GO:0003713">
    <property type="term" value="F:transcription coactivator activity"/>
    <property type="evidence" value="ECO:0007669"/>
    <property type="project" value="TreeGrafter"/>
</dbReference>
<keyword evidence="9" id="KW-0805">Transcription regulation</keyword>
<dbReference type="Pfam" id="PF08214">
    <property type="entry name" value="HAT_KAT11"/>
    <property type="match status" value="1"/>
</dbReference>